<proteinExistence type="predicted"/>
<dbReference type="RefSeq" id="WP_210089042.1">
    <property type="nucleotide sequence ID" value="NZ_JAGGKG010000008.1"/>
</dbReference>
<name>A0ABS4FS62_9BACL</name>
<evidence type="ECO:0008006" key="4">
    <source>
        <dbReference type="Google" id="ProtNLM"/>
    </source>
</evidence>
<sequence length="352" mass="39625">MAQNRSVNTVVQATSESASKAEQNINSKKKLIPTVVEGTYAKPDYTAVSNGSAIVSKLGDNLYHIDASMASGYAHHTGEITSDFSWNGERFVLKDEEYAGVELIFTSDGLRIEYDDSIKYGGLNAEPKGTYYLQNTIEDQVPFLNSIYDAVKLPERYRQGRSDIYIYNMGDHANKIVYVQAYDMSLPEGMMQEYVAIYDPAQGKVNFVGEPDRYNYSQLSSILREQGATDDVIYEVLCKPYADRWVKLKMGLIDEGNTAIRDDDNFKLSAEQAFYIVTGVEGKTVLQTNLLDKKRIGSTFIQEVDHWDENKVMIHIYEVAANSKGNEHLATGDWLEVDRATGKVRNSLFNNK</sequence>
<feature type="region of interest" description="Disordered" evidence="1">
    <location>
        <begin position="1"/>
        <end position="22"/>
    </location>
</feature>
<reference evidence="2 3" key="1">
    <citation type="submission" date="2021-03" db="EMBL/GenBank/DDBJ databases">
        <title>Genomic Encyclopedia of Type Strains, Phase IV (KMG-IV): sequencing the most valuable type-strain genomes for metagenomic binning, comparative biology and taxonomic classification.</title>
        <authorList>
            <person name="Goeker M."/>
        </authorList>
    </citation>
    <scope>NUCLEOTIDE SEQUENCE [LARGE SCALE GENOMIC DNA]</scope>
    <source>
        <strain evidence="2 3">DSM 14349</strain>
    </source>
</reference>
<comment type="caution">
    <text evidence="2">The sequence shown here is derived from an EMBL/GenBank/DDBJ whole genome shotgun (WGS) entry which is preliminary data.</text>
</comment>
<organism evidence="2 3">
    <name type="scientific">Paenibacillus turicensis</name>
    <dbReference type="NCBI Taxonomy" id="160487"/>
    <lineage>
        <taxon>Bacteria</taxon>
        <taxon>Bacillati</taxon>
        <taxon>Bacillota</taxon>
        <taxon>Bacilli</taxon>
        <taxon>Bacillales</taxon>
        <taxon>Paenibacillaceae</taxon>
        <taxon>Paenibacillus</taxon>
    </lineage>
</organism>
<evidence type="ECO:0000313" key="2">
    <source>
        <dbReference type="EMBL" id="MBP1905419.1"/>
    </source>
</evidence>
<dbReference type="Proteomes" id="UP001519272">
    <property type="component" value="Unassembled WGS sequence"/>
</dbReference>
<evidence type="ECO:0000313" key="3">
    <source>
        <dbReference type="Proteomes" id="UP001519272"/>
    </source>
</evidence>
<accession>A0ABS4FS62</accession>
<dbReference type="EMBL" id="JAGGKG010000008">
    <property type="protein sequence ID" value="MBP1905419.1"/>
    <property type="molecule type" value="Genomic_DNA"/>
</dbReference>
<keyword evidence="3" id="KW-1185">Reference proteome</keyword>
<gene>
    <name evidence="2" type="ORF">J2Z32_002049</name>
</gene>
<evidence type="ECO:0000256" key="1">
    <source>
        <dbReference type="SAM" id="MobiDB-lite"/>
    </source>
</evidence>
<protein>
    <recommendedName>
        <fullName evidence="4">Copper amine oxidase-like N-terminal domain-containing protein</fullName>
    </recommendedName>
</protein>